<protein>
    <submittedName>
        <fullName evidence="1">Uncharacterized protein</fullName>
    </submittedName>
</protein>
<comment type="caution">
    <text evidence="1">The sequence shown here is derived from an EMBL/GenBank/DDBJ whole genome shotgun (WGS) entry which is preliminary data.</text>
</comment>
<evidence type="ECO:0000313" key="2">
    <source>
        <dbReference type="Proteomes" id="UP000034291"/>
    </source>
</evidence>
<keyword evidence="2" id="KW-1185">Reference proteome</keyword>
<reference evidence="1 2" key="1">
    <citation type="submission" date="2015-02" db="EMBL/GenBank/DDBJ databases">
        <title>Draft Genome Sequences of Two Closely-Related Aflatoxigenic Aspergillus Species Obtained from the Cote d'Ivoire.</title>
        <authorList>
            <person name="Moore G.G."/>
            <person name="Beltz S.B."/>
            <person name="Mack B.M."/>
        </authorList>
    </citation>
    <scope>NUCLEOTIDE SEQUENCE [LARGE SCALE GENOMIC DNA]</scope>
    <source>
        <strain evidence="1 2">SRRC1468</strain>
    </source>
</reference>
<sequence>FHNSHTMPKEAPARRQVRLGIRDITLDIKYPELNEFDLHNLERFNIHVNFMSLDKSSDNLPSFFAPCPKDSFPDPSEEALGGSYNGIDDKTELSLTRSSSRAYILNNYLSNYIHNCDITMNGPEFPWTSKEDKEYPFPGLYKYTPPEFGCYSATYLEGPDHPHVKTIMYNNRIATDSTILTSKLIPILRIMLVQLLKVRFIHHMVTPVRTKSPIAAGPIREIFNNSLLT</sequence>
<dbReference type="AlphaFoldDB" id="A0A0F8X3Q4"/>
<evidence type="ECO:0000313" key="1">
    <source>
        <dbReference type="EMBL" id="KKK24280.1"/>
    </source>
</evidence>
<feature type="non-terminal residue" evidence="1">
    <location>
        <position position="1"/>
    </location>
</feature>
<dbReference type="EMBL" id="JZBS01001049">
    <property type="protein sequence ID" value="KKK24280.1"/>
    <property type="molecule type" value="Genomic_DNA"/>
</dbReference>
<dbReference type="OrthoDB" id="4177740at2759"/>
<proteinExistence type="predicted"/>
<dbReference type="STRING" id="308745.A0A0F8X3Q4"/>
<accession>A0A0F8X3Q4</accession>
<gene>
    <name evidence="1" type="ORF">ARAM_003634</name>
</gene>
<name>A0A0F8X3Q4_9EURO</name>
<organism evidence="1 2">
    <name type="scientific">Aspergillus rambellii</name>
    <dbReference type="NCBI Taxonomy" id="308745"/>
    <lineage>
        <taxon>Eukaryota</taxon>
        <taxon>Fungi</taxon>
        <taxon>Dikarya</taxon>
        <taxon>Ascomycota</taxon>
        <taxon>Pezizomycotina</taxon>
        <taxon>Eurotiomycetes</taxon>
        <taxon>Eurotiomycetidae</taxon>
        <taxon>Eurotiales</taxon>
        <taxon>Aspergillaceae</taxon>
        <taxon>Aspergillus</taxon>
        <taxon>Aspergillus subgen. Nidulantes</taxon>
    </lineage>
</organism>
<dbReference type="Proteomes" id="UP000034291">
    <property type="component" value="Unassembled WGS sequence"/>
</dbReference>